<dbReference type="EC" id="3.4.11.9" evidence="4"/>
<dbReference type="Pfam" id="PF05195">
    <property type="entry name" value="AMP_N"/>
    <property type="match status" value="1"/>
</dbReference>
<comment type="catalytic activity">
    <reaction evidence="1">
        <text>Release of any N-terminal amino acid, including proline, that is linked to proline, even from a dipeptide or tripeptide.</text>
        <dbReference type="EC" id="3.4.11.9"/>
    </reaction>
</comment>
<accession>R1CV82</accession>
<dbReference type="Gene3D" id="3.40.350.10">
    <property type="entry name" value="Creatinase/prolidase N-terminal domain"/>
    <property type="match status" value="1"/>
</dbReference>
<dbReference type="SMART" id="SM01011">
    <property type="entry name" value="AMP_N"/>
    <property type="match status" value="1"/>
</dbReference>
<evidence type="ECO:0000256" key="1">
    <source>
        <dbReference type="ARBA" id="ARBA00001424"/>
    </source>
</evidence>
<evidence type="ECO:0000256" key="5">
    <source>
        <dbReference type="ARBA" id="ARBA00022723"/>
    </source>
</evidence>
<dbReference type="Pfam" id="PF00557">
    <property type="entry name" value="Peptidase_M24"/>
    <property type="match status" value="1"/>
</dbReference>
<evidence type="ECO:0000256" key="4">
    <source>
        <dbReference type="ARBA" id="ARBA00012574"/>
    </source>
</evidence>
<dbReference type="GO" id="GO:0006508">
    <property type="term" value="P:proteolysis"/>
    <property type="evidence" value="ECO:0007669"/>
    <property type="project" value="TreeGrafter"/>
</dbReference>
<dbReference type="GO" id="GO:0030145">
    <property type="term" value="F:manganese ion binding"/>
    <property type="evidence" value="ECO:0007669"/>
    <property type="project" value="InterPro"/>
</dbReference>
<dbReference type="PROSITE" id="PS51257">
    <property type="entry name" value="PROKAR_LIPOPROTEIN"/>
    <property type="match status" value="1"/>
</dbReference>
<gene>
    <name evidence="9" type="ORF">L21TH_1412</name>
</gene>
<dbReference type="EMBL" id="ARZA01000146">
    <property type="protein sequence ID" value="EOD00539.1"/>
    <property type="molecule type" value="Genomic_DNA"/>
</dbReference>
<dbReference type="OrthoDB" id="9806388at2"/>
<dbReference type="eggNOG" id="COG0006">
    <property type="taxonomic scope" value="Bacteria"/>
</dbReference>
<dbReference type="AlphaFoldDB" id="R1CV82"/>
<dbReference type="PANTHER" id="PTHR43226">
    <property type="entry name" value="XAA-PRO AMINOPEPTIDASE 3"/>
    <property type="match status" value="1"/>
</dbReference>
<keyword evidence="6 9" id="KW-0378">Hydrolase</keyword>
<dbReference type="GO" id="GO:0005829">
    <property type="term" value="C:cytosol"/>
    <property type="evidence" value="ECO:0007669"/>
    <property type="project" value="TreeGrafter"/>
</dbReference>
<comment type="similarity">
    <text evidence="3">Belongs to the peptidase M24B family.</text>
</comment>
<evidence type="ECO:0000256" key="6">
    <source>
        <dbReference type="ARBA" id="ARBA00022801"/>
    </source>
</evidence>
<keyword evidence="5" id="KW-0479">Metal-binding</keyword>
<comment type="caution">
    <text evidence="9">The sequence shown here is derived from an EMBL/GenBank/DDBJ whole genome shotgun (WGS) entry which is preliminary data.</text>
</comment>
<dbReference type="InterPro" id="IPR000994">
    <property type="entry name" value="Pept_M24"/>
</dbReference>
<keyword evidence="9" id="KW-0645">Protease</keyword>
<reference evidence="9 10" key="1">
    <citation type="journal article" date="2015" name="Geomicrobiol. J.">
        <title>Caldisalinibacter kiritimatiensis gen. nov., sp. nov., a moderately thermohalophilic thiosulfate-reducing bacterium from a hypersaline microbial mat.</title>
        <authorList>
            <person name="Ben Hania W."/>
            <person name="Joseph M."/>
            <person name="Fiebig A."/>
            <person name="Bunk B."/>
            <person name="Klenk H.-P."/>
            <person name="Fardeau M.-L."/>
            <person name="Spring S."/>
        </authorList>
    </citation>
    <scope>NUCLEOTIDE SEQUENCE [LARGE SCALE GENOMIC DNA]</scope>
    <source>
        <strain evidence="9 10">L21-TH-D2</strain>
    </source>
</reference>
<name>R1CV82_9FIRM</name>
<evidence type="ECO:0000259" key="8">
    <source>
        <dbReference type="SMART" id="SM01011"/>
    </source>
</evidence>
<dbReference type="PANTHER" id="PTHR43226:SF4">
    <property type="entry name" value="XAA-PRO AMINOPEPTIDASE 3"/>
    <property type="match status" value="1"/>
</dbReference>
<dbReference type="GO" id="GO:0070006">
    <property type="term" value="F:metalloaminopeptidase activity"/>
    <property type="evidence" value="ECO:0007669"/>
    <property type="project" value="InterPro"/>
</dbReference>
<keyword evidence="9" id="KW-0031">Aminopeptidase</keyword>
<dbReference type="SUPFAM" id="SSF53092">
    <property type="entry name" value="Creatinase/prolidase N-terminal domain"/>
    <property type="match status" value="1"/>
</dbReference>
<dbReference type="RefSeq" id="WP_006312668.1">
    <property type="nucleotide sequence ID" value="NZ_ARZA01000146.1"/>
</dbReference>
<organism evidence="9 10">
    <name type="scientific">Caldisalinibacter kiritimatiensis</name>
    <dbReference type="NCBI Taxonomy" id="1304284"/>
    <lineage>
        <taxon>Bacteria</taxon>
        <taxon>Bacillati</taxon>
        <taxon>Bacillota</taxon>
        <taxon>Tissierellia</taxon>
        <taxon>Tissierellales</taxon>
        <taxon>Thermohalobacteraceae</taxon>
        <taxon>Caldisalinibacter</taxon>
    </lineage>
</organism>
<feature type="domain" description="Aminopeptidase P N-terminal" evidence="8">
    <location>
        <begin position="48"/>
        <end position="179"/>
    </location>
</feature>
<dbReference type="Gene3D" id="3.90.230.10">
    <property type="entry name" value="Creatinase/methionine aminopeptidase superfamily"/>
    <property type="match status" value="1"/>
</dbReference>
<protein>
    <recommendedName>
        <fullName evidence="4">Xaa-Pro aminopeptidase</fullName>
        <ecNumber evidence="4">3.4.11.9</ecNumber>
    </recommendedName>
</protein>
<keyword evidence="10" id="KW-1185">Reference proteome</keyword>
<comment type="cofactor">
    <cofactor evidence="2">
        <name>Mn(2+)</name>
        <dbReference type="ChEBI" id="CHEBI:29035"/>
    </cofactor>
</comment>
<evidence type="ECO:0000256" key="7">
    <source>
        <dbReference type="ARBA" id="ARBA00023211"/>
    </source>
</evidence>
<dbReference type="Proteomes" id="UP000013378">
    <property type="component" value="Unassembled WGS sequence"/>
</dbReference>
<dbReference type="PATRIC" id="fig|1304284.3.peg.1382"/>
<dbReference type="SUPFAM" id="SSF55920">
    <property type="entry name" value="Creatinase/aminopeptidase"/>
    <property type="match status" value="1"/>
</dbReference>
<dbReference type="CDD" id="cd01087">
    <property type="entry name" value="Prolidase"/>
    <property type="match status" value="1"/>
</dbReference>
<proteinExistence type="inferred from homology"/>
<dbReference type="InterPro" id="IPR052433">
    <property type="entry name" value="X-Pro_dipept-like"/>
</dbReference>
<evidence type="ECO:0000313" key="10">
    <source>
        <dbReference type="Proteomes" id="UP000013378"/>
    </source>
</evidence>
<dbReference type="InterPro" id="IPR036005">
    <property type="entry name" value="Creatinase/aminopeptidase-like"/>
</dbReference>
<keyword evidence="7" id="KW-0464">Manganese</keyword>
<sequence>MKRKIIILLILLIAILSVSCKEHNNISKENNVYKKDNDKTVYSSNYRLSKDLIITNRYNLLKRIENNSAIVLFSGYPTEKIRFSPNRNFYYLTGIDRPNVILLIIKSKEVNKQFLFIPKSNPTLERWVGKTLKKEEVRQISGINNVFILNSFNPYFKKSISQYNIKNVYLDLGDITINTLASQIVSFDSPITQGQDFALHIRNRYKEINIKNIFPLIADQRLIKNKEEIQKIKKAVEITGEGIKYVMQNAKPGMKEYQLEAYFDFITKYSGAKEHAFLTIAASGENATIAHYQKNNSEIQDKELILMDLGATYGYYNSDITRTFPSNGRFTKRQKEIYNIVLKAQTETIKAVKPGITLSQLDNIAKNILSEECKRIGLINKESEISDYYFHFIGHYLGLDTHDPGDFNRPLQPGMVITIEPGLYIEEEGLGIRIEDDILVTEDGFVNLSKNIIKNIKDIETFMNKSE</sequence>
<dbReference type="InterPro" id="IPR029149">
    <property type="entry name" value="Creatin/AminoP/Spt16_N"/>
</dbReference>
<evidence type="ECO:0000256" key="2">
    <source>
        <dbReference type="ARBA" id="ARBA00001936"/>
    </source>
</evidence>
<dbReference type="STRING" id="1304284.L21TH_1412"/>
<evidence type="ECO:0000313" key="9">
    <source>
        <dbReference type="EMBL" id="EOD00539.1"/>
    </source>
</evidence>
<evidence type="ECO:0000256" key="3">
    <source>
        <dbReference type="ARBA" id="ARBA00008766"/>
    </source>
</evidence>
<dbReference type="InterPro" id="IPR007865">
    <property type="entry name" value="Aminopep_P_N"/>
</dbReference>